<dbReference type="PATRIC" id="fig|380242.3.peg.1384"/>
<dbReference type="PANTHER" id="PTHR33778">
    <property type="entry name" value="PROTEIN MGTC"/>
    <property type="match status" value="1"/>
</dbReference>
<evidence type="ECO:0000256" key="2">
    <source>
        <dbReference type="ARBA" id="ARBA00009298"/>
    </source>
</evidence>
<keyword evidence="6 7" id="KW-0472">Membrane</keyword>
<proteinExistence type="inferred from homology"/>
<dbReference type="InterPro" id="IPR049177">
    <property type="entry name" value="MgtC_SapB_SrpB_YhiD_N"/>
</dbReference>
<keyword evidence="3" id="KW-1003">Cell membrane</keyword>
<protein>
    <submittedName>
        <fullName evidence="9">Survival protein MgtC</fullName>
    </submittedName>
</protein>
<evidence type="ECO:0000259" key="8">
    <source>
        <dbReference type="Pfam" id="PF02308"/>
    </source>
</evidence>
<dbReference type="PRINTS" id="PR01837">
    <property type="entry name" value="MGTCSAPBPROT"/>
</dbReference>
<evidence type="ECO:0000256" key="5">
    <source>
        <dbReference type="ARBA" id="ARBA00022989"/>
    </source>
</evidence>
<name>A0A0M2UWF0_9BACT</name>
<evidence type="ECO:0000256" key="1">
    <source>
        <dbReference type="ARBA" id="ARBA00004651"/>
    </source>
</evidence>
<organism evidence="9 10">
    <name type="scientific">Candidatus Brocadia fulgida</name>
    <dbReference type="NCBI Taxonomy" id="380242"/>
    <lineage>
        <taxon>Bacteria</taxon>
        <taxon>Pseudomonadati</taxon>
        <taxon>Planctomycetota</taxon>
        <taxon>Candidatus Brocadiia</taxon>
        <taxon>Candidatus Brocadiales</taxon>
        <taxon>Candidatus Brocadiaceae</taxon>
        <taxon>Candidatus Brocadia</taxon>
    </lineage>
</organism>
<evidence type="ECO:0000256" key="3">
    <source>
        <dbReference type="ARBA" id="ARBA00022475"/>
    </source>
</evidence>
<dbReference type="InterPro" id="IPR003416">
    <property type="entry name" value="MgtC/SapB/SrpB/YhiD_fam"/>
</dbReference>
<evidence type="ECO:0000256" key="6">
    <source>
        <dbReference type="ARBA" id="ARBA00023136"/>
    </source>
</evidence>
<comment type="caution">
    <text evidence="9">The sequence shown here is derived from an EMBL/GenBank/DDBJ whole genome shotgun (WGS) entry which is preliminary data.</text>
</comment>
<evidence type="ECO:0000256" key="7">
    <source>
        <dbReference type="SAM" id="Phobius"/>
    </source>
</evidence>
<dbReference type="GO" id="GO:0005886">
    <property type="term" value="C:plasma membrane"/>
    <property type="evidence" value="ECO:0007669"/>
    <property type="project" value="UniProtKB-SubCell"/>
</dbReference>
<feature type="transmembrane region" description="Helical" evidence="7">
    <location>
        <begin position="107"/>
        <end position="123"/>
    </location>
</feature>
<evidence type="ECO:0000313" key="10">
    <source>
        <dbReference type="Proteomes" id="UP000034954"/>
    </source>
</evidence>
<feature type="transmembrane region" description="Helical" evidence="7">
    <location>
        <begin position="81"/>
        <end position="100"/>
    </location>
</feature>
<reference evidence="9 10" key="1">
    <citation type="journal article" date="2013" name="BMC Microbiol.">
        <title>Identification of the type II cytochrome c maturation pathway in anammox bacteria by comparative genomics.</title>
        <authorList>
            <person name="Ferousi C."/>
            <person name="Speth D.R."/>
            <person name="Reimann J."/>
            <person name="Op den Camp H.J."/>
            <person name="Allen J.W."/>
            <person name="Keltjens J.T."/>
            <person name="Jetten M.S."/>
        </authorList>
    </citation>
    <scope>NUCLEOTIDE SEQUENCE [LARGE SCALE GENOMIC DNA]</scope>
    <source>
        <strain evidence="9">RU1</strain>
    </source>
</reference>
<dbReference type="AlphaFoldDB" id="A0A0M2UWF0"/>
<evidence type="ECO:0000256" key="4">
    <source>
        <dbReference type="ARBA" id="ARBA00022692"/>
    </source>
</evidence>
<accession>A0A0M2UWF0</accession>
<evidence type="ECO:0000313" key="9">
    <source>
        <dbReference type="EMBL" id="KKO20157.1"/>
    </source>
</evidence>
<dbReference type="Pfam" id="PF02308">
    <property type="entry name" value="MgtC"/>
    <property type="match status" value="1"/>
</dbReference>
<keyword evidence="5 7" id="KW-1133">Transmembrane helix</keyword>
<keyword evidence="4 7" id="KW-0812">Transmembrane</keyword>
<comment type="similarity">
    <text evidence="2">Belongs to the MgtC/SapB family.</text>
</comment>
<dbReference type="Proteomes" id="UP000034954">
    <property type="component" value="Unassembled WGS sequence"/>
</dbReference>
<gene>
    <name evidence="9" type="primary">mgtC</name>
    <name evidence="9" type="ORF">BROFUL_01116</name>
</gene>
<sequence>MRCLLSIMESVDNPVGKLLIATVLGGIIGWERERRGRPAGLRTHILVCIGVTLMMVVSEHIFEKYKALAADSIIRVDPARIAAQVITGIGFLGAGTILRFKTTVRGLTTAASLWVVAGIGLAVGSSCYIPAMLTTLITLFALFLGPLFEREIRRDTYRILKVCVSGTEPNFESITEILKNNSIELQHYEFERDLMKNEVQYNINVRYKDEAAVPKVCDDITKSIKEIIKLGWE</sequence>
<comment type="subcellular location">
    <subcellularLocation>
        <location evidence="1">Cell membrane</location>
        <topology evidence="1">Multi-pass membrane protein</topology>
    </subcellularLocation>
</comment>
<feature type="transmembrane region" description="Helical" evidence="7">
    <location>
        <begin position="129"/>
        <end position="148"/>
    </location>
</feature>
<dbReference type="EMBL" id="LAQJ01000122">
    <property type="protein sequence ID" value="KKO20157.1"/>
    <property type="molecule type" value="Genomic_DNA"/>
</dbReference>
<feature type="domain" description="MgtC/SapB/SrpB/YhiD N-terminal" evidence="8">
    <location>
        <begin position="18"/>
        <end position="149"/>
    </location>
</feature>
<keyword evidence="10" id="KW-1185">Reference proteome</keyword>
<feature type="transmembrane region" description="Helical" evidence="7">
    <location>
        <begin position="43"/>
        <end position="61"/>
    </location>
</feature>
<dbReference type="PANTHER" id="PTHR33778:SF1">
    <property type="entry name" value="MAGNESIUM TRANSPORTER YHID-RELATED"/>
    <property type="match status" value="1"/>
</dbReference>